<evidence type="ECO:0000256" key="1">
    <source>
        <dbReference type="SAM" id="SignalP"/>
    </source>
</evidence>
<feature type="chain" id="PRO_5026879192" description="Alkaline phosphatase" evidence="1">
    <location>
        <begin position="25"/>
        <end position="125"/>
    </location>
</feature>
<dbReference type="AlphaFoldDB" id="A0A6J4QMB9"/>
<protein>
    <recommendedName>
        <fullName evidence="3">Alkaline phosphatase</fullName>
    </recommendedName>
</protein>
<dbReference type="Gene3D" id="2.150.10.10">
    <property type="entry name" value="Serralysin-like metalloprotease, C-terminal"/>
    <property type="match status" value="1"/>
</dbReference>
<dbReference type="EMBL" id="CADCVA010000395">
    <property type="protein sequence ID" value="CAA9444886.1"/>
    <property type="molecule type" value="Genomic_DNA"/>
</dbReference>
<organism evidence="2">
    <name type="scientific">uncultured Rubrobacteraceae bacterium</name>
    <dbReference type="NCBI Taxonomy" id="349277"/>
    <lineage>
        <taxon>Bacteria</taxon>
        <taxon>Bacillati</taxon>
        <taxon>Actinomycetota</taxon>
        <taxon>Rubrobacteria</taxon>
        <taxon>Rubrobacterales</taxon>
        <taxon>Rubrobacteraceae</taxon>
        <taxon>environmental samples</taxon>
    </lineage>
</organism>
<accession>A0A6J4QMB9</accession>
<reference evidence="2" key="1">
    <citation type="submission" date="2020-02" db="EMBL/GenBank/DDBJ databases">
        <authorList>
            <person name="Meier V. D."/>
        </authorList>
    </citation>
    <scope>NUCLEOTIDE SEQUENCE</scope>
    <source>
        <strain evidence="2">AVDCRST_MAG82</strain>
    </source>
</reference>
<proteinExistence type="predicted"/>
<evidence type="ECO:0008006" key="3">
    <source>
        <dbReference type="Google" id="ProtNLM"/>
    </source>
</evidence>
<sequence>MRKMAMMLALAVAFSAFFATAALAANQIIRCAGIPCVATGSSDLVYERRGNGLNDRILLKGGNDQVRANGYTRDRDVIRGSTGSDLIYVNDGDTFDRIRGGAGGDKCYVDARSEVVSGCGAVIVR</sequence>
<dbReference type="SUPFAM" id="SSF51120">
    <property type="entry name" value="beta-Roll"/>
    <property type="match status" value="1"/>
</dbReference>
<name>A0A6J4QMB9_9ACTN</name>
<gene>
    <name evidence="2" type="ORF">AVDCRST_MAG82-3225</name>
</gene>
<evidence type="ECO:0000313" key="2">
    <source>
        <dbReference type="EMBL" id="CAA9444886.1"/>
    </source>
</evidence>
<dbReference type="InterPro" id="IPR011049">
    <property type="entry name" value="Serralysin-like_metalloprot_C"/>
</dbReference>
<keyword evidence="1" id="KW-0732">Signal</keyword>
<feature type="signal peptide" evidence="1">
    <location>
        <begin position="1"/>
        <end position="24"/>
    </location>
</feature>